<dbReference type="InterPro" id="IPR035669">
    <property type="entry name" value="SGNH_plant_lipase-like"/>
</dbReference>
<dbReference type="Proteomes" id="UP000824890">
    <property type="component" value="Unassembled WGS sequence"/>
</dbReference>
<keyword evidence="2" id="KW-0732">Signal</keyword>
<keyword evidence="4" id="KW-1185">Reference proteome</keyword>
<evidence type="ECO:0000313" key="3">
    <source>
        <dbReference type="EMBL" id="KAH0898770.1"/>
    </source>
</evidence>
<organism evidence="3 4">
    <name type="scientific">Brassica napus</name>
    <name type="common">Rape</name>
    <dbReference type="NCBI Taxonomy" id="3708"/>
    <lineage>
        <taxon>Eukaryota</taxon>
        <taxon>Viridiplantae</taxon>
        <taxon>Streptophyta</taxon>
        <taxon>Embryophyta</taxon>
        <taxon>Tracheophyta</taxon>
        <taxon>Spermatophyta</taxon>
        <taxon>Magnoliopsida</taxon>
        <taxon>eudicotyledons</taxon>
        <taxon>Gunneridae</taxon>
        <taxon>Pentapetalae</taxon>
        <taxon>rosids</taxon>
        <taxon>malvids</taxon>
        <taxon>Brassicales</taxon>
        <taxon>Brassicaceae</taxon>
        <taxon>Brassiceae</taxon>
        <taxon>Brassica</taxon>
    </lineage>
</organism>
<dbReference type="EMBL" id="JAGKQM010000012">
    <property type="protein sequence ID" value="KAH0898770.1"/>
    <property type="molecule type" value="Genomic_DNA"/>
</dbReference>
<comment type="caution">
    <text evidence="3">The sequence shown here is derived from an EMBL/GenBank/DDBJ whole genome shotgun (WGS) entry which is preliminary data.</text>
</comment>
<evidence type="ECO:0000256" key="2">
    <source>
        <dbReference type="SAM" id="SignalP"/>
    </source>
</evidence>
<dbReference type="InterPro" id="IPR001087">
    <property type="entry name" value="GDSL"/>
</dbReference>
<dbReference type="Pfam" id="PF00657">
    <property type="entry name" value="Lipase_GDSL"/>
    <property type="match status" value="1"/>
</dbReference>
<feature type="signal peptide" evidence="2">
    <location>
        <begin position="1"/>
        <end position="16"/>
    </location>
</feature>
<evidence type="ECO:0000313" key="4">
    <source>
        <dbReference type="Proteomes" id="UP000824890"/>
    </source>
</evidence>
<accession>A0ABQ8B1U0</accession>
<gene>
    <name evidence="3" type="ORF">HID58_048338</name>
</gene>
<dbReference type="PANTHER" id="PTHR45642:SF134">
    <property type="entry name" value="BNAC02G29810D PROTEIN"/>
    <property type="match status" value="1"/>
</dbReference>
<dbReference type="Gene3D" id="3.40.50.1110">
    <property type="entry name" value="SGNH hydrolase"/>
    <property type="match status" value="1"/>
</dbReference>
<dbReference type="CDD" id="cd01837">
    <property type="entry name" value="SGNH_plant_lipase_like"/>
    <property type="match status" value="1"/>
</dbReference>
<comment type="similarity">
    <text evidence="1">Belongs to the 'GDSL' lipolytic enzyme family.</text>
</comment>
<evidence type="ECO:0000256" key="1">
    <source>
        <dbReference type="ARBA" id="ARBA00008668"/>
    </source>
</evidence>
<sequence length="373" mass="41364">MSLYLVFLLAVAKASRNTLQQKTEVDAGKPKLAGIIVKASWKTLPQNTKVDAKKESKLEVTIKLPRNVTIPGVIAFGDSIVDSGNNNNLRTILKCNFPPYGQDFQGKFATGRFTDGRVPSDFVAERLGIAKTIPAYLDPALKGKDLLKGINFASGGSGYDPLTAKIVRVVSLEDQLKYFQEYKEKIKAIVGEEKAKFMVENSLYLVLYNSTEYPDYLADMSSKFVKKLYGLGARRIAIFSAVPVGCLPSRRTLNGVKRKCSENLNKMALQFNAKLSPGLVALRKKSPGSKIVFVDVYDILHNMIENPKKYGFEVANRGCGTGLFEVLILCNKINPFTCKNASSHVFWDSYHPTEKAYQVIVDKLLGIYIPQLV</sequence>
<proteinExistence type="inferred from homology"/>
<protein>
    <recommendedName>
        <fullName evidence="5">GDSL esterase/lipase EXL3-like</fullName>
    </recommendedName>
</protein>
<dbReference type="InterPro" id="IPR050592">
    <property type="entry name" value="GDSL_lipolytic_enzyme"/>
</dbReference>
<reference evidence="3 4" key="1">
    <citation type="submission" date="2021-05" db="EMBL/GenBank/DDBJ databases">
        <title>Genome Assembly of Synthetic Allotetraploid Brassica napus Reveals Homoeologous Exchanges between Subgenomes.</title>
        <authorList>
            <person name="Davis J.T."/>
        </authorList>
    </citation>
    <scope>NUCLEOTIDE SEQUENCE [LARGE SCALE GENOMIC DNA]</scope>
    <source>
        <strain evidence="4">cv. Da-Ae</strain>
        <tissue evidence="3">Seedling</tissue>
    </source>
</reference>
<dbReference type="SUPFAM" id="SSF52266">
    <property type="entry name" value="SGNH hydrolase"/>
    <property type="match status" value="1"/>
</dbReference>
<name>A0ABQ8B1U0_BRANA</name>
<evidence type="ECO:0008006" key="5">
    <source>
        <dbReference type="Google" id="ProtNLM"/>
    </source>
</evidence>
<feature type="chain" id="PRO_5046538065" description="GDSL esterase/lipase EXL3-like" evidence="2">
    <location>
        <begin position="17"/>
        <end position="373"/>
    </location>
</feature>
<dbReference type="InterPro" id="IPR036514">
    <property type="entry name" value="SGNH_hydro_sf"/>
</dbReference>
<dbReference type="PANTHER" id="PTHR45642">
    <property type="entry name" value="GDSL ESTERASE/LIPASE EXL3"/>
    <property type="match status" value="1"/>
</dbReference>